<dbReference type="InterPro" id="IPR002347">
    <property type="entry name" value="SDR_fam"/>
</dbReference>
<name>A0A1T5ENZ4_9SPHN</name>
<keyword evidence="2" id="KW-0560">Oxidoreductase</keyword>
<organism evidence="3 4">
    <name type="scientific">Rhizorhabdus histidinilytica</name>
    <dbReference type="NCBI Taxonomy" id="439228"/>
    <lineage>
        <taxon>Bacteria</taxon>
        <taxon>Pseudomonadati</taxon>
        <taxon>Pseudomonadota</taxon>
        <taxon>Alphaproteobacteria</taxon>
        <taxon>Sphingomonadales</taxon>
        <taxon>Sphingomonadaceae</taxon>
        <taxon>Rhizorhabdus</taxon>
    </lineage>
</organism>
<comment type="similarity">
    <text evidence="1">Belongs to the short-chain dehydrogenases/reductases (SDR) family.</text>
</comment>
<evidence type="ECO:0000313" key="4">
    <source>
        <dbReference type="Proteomes" id="UP000189818"/>
    </source>
</evidence>
<dbReference type="SUPFAM" id="SSF51735">
    <property type="entry name" value="NAD(P)-binding Rossmann-fold domains"/>
    <property type="match status" value="1"/>
</dbReference>
<dbReference type="STRING" id="439228.SAMN06295920_107105"/>
<dbReference type="GO" id="GO:0016491">
    <property type="term" value="F:oxidoreductase activity"/>
    <property type="evidence" value="ECO:0007669"/>
    <property type="project" value="UniProtKB-KW"/>
</dbReference>
<dbReference type="PANTHER" id="PTHR43669">
    <property type="entry name" value="5-KETO-D-GLUCONATE 5-REDUCTASE"/>
    <property type="match status" value="1"/>
</dbReference>
<accession>A0A1T5ENZ4</accession>
<dbReference type="PROSITE" id="PS51257">
    <property type="entry name" value="PROKAR_LIPOPROTEIN"/>
    <property type="match status" value="1"/>
</dbReference>
<dbReference type="Gene3D" id="3.40.50.720">
    <property type="entry name" value="NAD(P)-binding Rossmann-like Domain"/>
    <property type="match status" value="1"/>
</dbReference>
<protein>
    <submittedName>
        <fullName evidence="3">NAD(P)-dependent dehydrogenase, short-chain alcohol dehydrogenase family</fullName>
    </submittedName>
</protein>
<evidence type="ECO:0000256" key="2">
    <source>
        <dbReference type="ARBA" id="ARBA00023002"/>
    </source>
</evidence>
<evidence type="ECO:0000313" key="3">
    <source>
        <dbReference type="EMBL" id="SKB85400.1"/>
    </source>
</evidence>
<dbReference type="PANTHER" id="PTHR43669:SF14">
    <property type="entry name" value="OXIDOREDUCTASE"/>
    <property type="match status" value="1"/>
</dbReference>
<dbReference type="Pfam" id="PF13561">
    <property type="entry name" value="adh_short_C2"/>
    <property type="match status" value="1"/>
</dbReference>
<keyword evidence="4" id="KW-1185">Reference proteome</keyword>
<sequence>MSQDRFDHHRFDLSGRVAIVTGATQGMGAACAERFAASGARLILTSRTASALDAVAADLNARFGGRGGGGAIAAALAGDIGDKAHLGALVDLALARFGTVTTLLCSPTIRPWIGPSIDTPDAVLEEQLTYIFRSRFWLSNMVIPHMVAAGGGSLIYIGSGSVFEATTERSSATIARAAEWQMMKNYAAEFGRSNVRANTIAPGMVDSSGSQALFASAAGAERIAGLPMRRGGRVDEIASVAAFLASDASSFTTGAVIPVDGGRLLHAVDGMLTQAYGEAGRGKGA</sequence>
<dbReference type="InterPro" id="IPR036291">
    <property type="entry name" value="NAD(P)-bd_dom_sf"/>
</dbReference>
<gene>
    <name evidence="3" type="ORF">SAMN06295920_107105</name>
</gene>
<dbReference type="RefSeq" id="WP_176152592.1">
    <property type="nucleotide sequence ID" value="NZ_FUYM01000007.1"/>
</dbReference>
<proteinExistence type="inferred from homology"/>
<dbReference type="EMBL" id="FUYM01000007">
    <property type="protein sequence ID" value="SKB85400.1"/>
    <property type="molecule type" value="Genomic_DNA"/>
</dbReference>
<evidence type="ECO:0000256" key="1">
    <source>
        <dbReference type="ARBA" id="ARBA00006484"/>
    </source>
</evidence>
<dbReference type="Proteomes" id="UP000189818">
    <property type="component" value="Unassembled WGS sequence"/>
</dbReference>
<reference evidence="4" key="1">
    <citation type="submission" date="2017-02" db="EMBL/GenBank/DDBJ databases">
        <authorList>
            <person name="Varghese N."/>
            <person name="Submissions S."/>
        </authorList>
    </citation>
    <scope>NUCLEOTIDE SEQUENCE [LARGE SCALE GENOMIC DNA]</scope>
    <source>
        <strain evidence="4">UM2</strain>
    </source>
</reference>
<dbReference type="PRINTS" id="PR00081">
    <property type="entry name" value="GDHRDH"/>
</dbReference>
<dbReference type="AlphaFoldDB" id="A0A1T5ENZ4"/>